<dbReference type="AlphaFoldDB" id="A0A133UIF6"/>
<organism evidence="2 3">
    <name type="scientific">candidate division MSBL1 archaeon SCGC-AAA259E22</name>
    <dbReference type="NCBI Taxonomy" id="1698265"/>
    <lineage>
        <taxon>Archaea</taxon>
        <taxon>Methanobacteriati</taxon>
        <taxon>Methanobacteriota</taxon>
        <taxon>candidate division MSBL1</taxon>
    </lineage>
</organism>
<reference evidence="2 3" key="1">
    <citation type="journal article" date="2016" name="Sci. Rep.">
        <title>Metabolic traits of an uncultured archaeal lineage -MSBL1- from brine pools of the Red Sea.</title>
        <authorList>
            <person name="Mwirichia R."/>
            <person name="Alam I."/>
            <person name="Rashid M."/>
            <person name="Vinu M."/>
            <person name="Ba-Alawi W."/>
            <person name="Anthony Kamau A."/>
            <person name="Kamanda Ngugi D."/>
            <person name="Goker M."/>
            <person name="Klenk H.P."/>
            <person name="Bajic V."/>
            <person name="Stingl U."/>
        </authorList>
    </citation>
    <scope>NUCLEOTIDE SEQUENCE [LARGE SCALE GENOMIC DNA]</scope>
    <source>
        <strain evidence="2">SCGC-AAA259E22</strain>
    </source>
</reference>
<keyword evidence="1" id="KW-0472">Membrane</keyword>
<dbReference type="Proteomes" id="UP000070657">
    <property type="component" value="Unassembled WGS sequence"/>
</dbReference>
<keyword evidence="1" id="KW-0812">Transmembrane</keyword>
<accession>A0A133UIF6</accession>
<dbReference type="EMBL" id="LHXP01000001">
    <property type="protein sequence ID" value="KXA93993.1"/>
    <property type="molecule type" value="Genomic_DNA"/>
</dbReference>
<comment type="caution">
    <text evidence="2">The sequence shown here is derived from an EMBL/GenBank/DDBJ whole genome shotgun (WGS) entry which is preliminary data.</text>
</comment>
<evidence type="ECO:0000313" key="3">
    <source>
        <dbReference type="Proteomes" id="UP000070657"/>
    </source>
</evidence>
<protein>
    <submittedName>
        <fullName evidence="2">Uncharacterized protein</fullName>
    </submittedName>
</protein>
<feature type="transmembrane region" description="Helical" evidence="1">
    <location>
        <begin position="7"/>
        <end position="26"/>
    </location>
</feature>
<name>A0A133UIF6_9EURY</name>
<gene>
    <name evidence="2" type="ORF">AKJ66_00055</name>
</gene>
<sequence>MKRKRKFGLVYFVFGLVVSLIGFEMWKRPHLDWGTFVKDMGSLAGQIGSGAFHLARDPFAALGIAVVFGGLVLVYEGLKKSLTPA</sequence>
<evidence type="ECO:0000313" key="2">
    <source>
        <dbReference type="EMBL" id="KXA93993.1"/>
    </source>
</evidence>
<feature type="transmembrane region" description="Helical" evidence="1">
    <location>
        <begin position="59"/>
        <end position="78"/>
    </location>
</feature>
<keyword evidence="3" id="KW-1185">Reference proteome</keyword>
<keyword evidence="1" id="KW-1133">Transmembrane helix</keyword>
<proteinExistence type="predicted"/>
<evidence type="ECO:0000256" key="1">
    <source>
        <dbReference type="SAM" id="Phobius"/>
    </source>
</evidence>